<evidence type="ECO:0000256" key="10">
    <source>
        <dbReference type="PIRSR" id="PIRSR000445-2"/>
    </source>
</evidence>
<dbReference type="InterPro" id="IPR015896">
    <property type="entry name" value="4pyrrol_synth_GluRdtase_dimer"/>
</dbReference>
<proteinExistence type="inferred from homology"/>
<feature type="domain" description="Tetrapyrrole biosynthesis glutamyl-tRNA reductase dimerisation" evidence="14">
    <location>
        <begin position="316"/>
        <end position="410"/>
    </location>
</feature>
<evidence type="ECO:0000256" key="4">
    <source>
        <dbReference type="ARBA" id="ARBA00022857"/>
    </source>
</evidence>
<feature type="binding site" evidence="8 10">
    <location>
        <begin position="48"/>
        <end position="51"/>
    </location>
    <ligand>
        <name>substrate</name>
    </ligand>
</feature>
<dbReference type="SUPFAM" id="SSF69075">
    <property type="entry name" value="Glutamyl tRNA-reductase dimerization domain"/>
    <property type="match status" value="1"/>
</dbReference>
<protein>
    <recommendedName>
        <fullName evidence="3 8">Glutamyl-tRNA reductase</fullName>
        <shortName evidence="8">GluTR</shortName>
        <ecNumber evidence="3 8">1.2.1.70</ecNumber>
    </recommendedName>
</protein>
<evidence type="ECO:0000259" key="16">
    <source>
        <dbReference type="Pfam" id="PF05201"/>
    </source>
</evidence>
<evidence type="ECO:0000256" key="1">
    <source>
        <dbReference type="ARBA" id="ARBA00005059"/>
    </source>
</evidence>
<dbReference type="GO" id="GO:0006782">
    <property type="term" value="P:protoporphyrinogen IX biosynthetic process"/>
    <property type="evidence" value="ECO:0007669"/>
    <property type="project" value="UniProtKB-UniRule"/>
</dbReference>
<dbReference type="EC" id="1.2.1.70" evidence="3 8"/>
<dbReference type="Gene3D" id="3.30.460.30">
    <property type="entry name" value="Glutamyl-tRNA reductase, N-terminal domain"/>
    <property type="match status" value="1"/>
</dbReference>
<evidence type="ECO:0000256" key="9">
    <source>
        <dbReference type="PIRSR" id="PIRSR000445-1"/>
    </source>
</evidence>
<dbReference type="AlphaFoldDB" id="A0A6A7KA15"/>
<dbReference type="Pfam" id="PF00745">
    <property type="entry name" value="GlutR_dimer"/>
    <property type="match status" value="1"/>
</dbReference>
<comment type="similarity">
    <text evidence="2 8 13">Belongs to the glutamyl-tRNA reductase family.</text>
</comment>
<dbReference type="EMBL" id="WHNX01000016">
    <property type="protein sequence ID" value="MPW26274.1"/>
    <property type="molecule type" value="Genomic_DNA"/>
</dbReference>
<comment type="function">
    <text evidence="8">Catalyzes the NADPH-dependent reduction of glutamyl-tRNA(Glu) to glutamate 1-semialdehyde (GSA).</text>
</comment>
<sequence length="411" mass="47768">MEIAVIGVNHHLAPIEIREKVSFTESRKDEAVRTLKDYNIDEMVILSTCNRSEFYFSSNHINEGIEHVCDYLTQYAQCDNLKKYLIIKKDADAVRHLYKVTAGLDSLVIGEDQILGQVKDALQYAMNSFHSGKLLNKLFRDAITKAKQVKNTYKISENPTSISYVGLKMLKNEIKTLEGKKALIIGAGNMGSLTLRYIMDENLEKVYLTNRTHNKLNILLNDFKEVVPIPYEDRYDYLDEVDILITTTASPHIIFKKEKMPVLNKKLYILDLALPRDVEKEISEIDNVKLYDIDDLTKVIDKNIDYRRQLIEPIMEIIDSGVCEFYQWKCTTKLDPTIEQLQIRCEEIKRDTLDYIYKKTDITIKDRKIIEKMMNSALKKSIQKPISNLKKIDDHEKLDDYITMVNELFGM</sequence>
<dbReference type="PROSITE" id="PS00747">
    <property type="entry name" value="GLUTR"/>
    <property type="match status" value="1"/>
</dbReference>
<evidence type="ECO:0000256" key="7">
    <source>
        <dbReference type="ARBA" id="ARBA00047464"/>
    </source>
</evidence>
<dbReference type="FunFam" id="3.30.460.30:FF:000001">
    <property type="entry name" value="Glutamyl-tRNA reductase"/>
    <property type="match status" value="1"/>
</dbReference>
<evidence type="ECO:0000256" key="6">
    <source>
        <dbReference type="ARBA" id="ARBA00023244"/>
    </source>
</evidence>
<dbReference type="HAMAP" id="MF_00087">
    <property type="entry name" value="Glu_tRNA_reductase"/>
    <property type="match status" value="1"/>
</dbReference>
<name>A0A6A7KA15_9FIRM</name>
<keyword evidence="6 8" id="KW-0627">Porphyrin biosynthesis</keyword>
<comment type="subunit">
    <text evidence="8">Homodimer.</text>
</comment>
<dbReference type="Proteomes" id="UP000440004">
    <property type="component" value="Unassembled WGS sequence"/>
</dbReference>
<feature type="site" description="Important for activity" evidence="8 12">
    <location>
        <position position="96"/>
    </location>
</feature>
<feature type="binding site" evidence="8 10">
    <location>
        <begin position="111"/>
        <end position="113"/>
    </location>
    <ligand>
        <name>substrate</name>
    </ligand>
</feature>
<evidence type="ECO:0000313" key="18">
    <source>
        <dbReference type="Proteomes" id="UP000440004"/>
    </source>
</evidence>
<dbReference type="InterPro" id="IPR000343">
    <property type="entry name" value="4pyrrol_synth_GluRdtase"/>
</dbReference>
<evidence type="ECO:0000256" key="8">
    <source>
        <dbReference type="HAMAP-Rule" id="MF_00087"/>
    </source>
</evidence>
<evidence type="ECO:0000256" key="5">
    <source>
        <dbReference type="ARBA" id="ARBA00023002"/>
    </source>
</evidence>
<dbReference type="Pfam" id="PF05201">
    <property type="entry name" value="GlutR_N"/>
    <property type="match status" value="1"/>
</dbReference>
<organism evidence="17 18">
    <name type="scientific">Alkalibaculum sporogenes</name>
    <dbReference type="NCBI Taxonomy" id="2655001"/>
    <lineage>
        <taxon>Bacteria</taxon>
        <taxon>Bacillati</taxon>
        <taxon>Bacillota</taxon>
        <taxon>Clostridia</taxon>
        <taxon>Eubacteriales</taxon>
        <taxon>Eubacteriaceae</taxon>
        <taxon>Alkalibaculum</taxon>
    </lineage>
</organism>
<dbReference type="GO" id="GO:0050661">
    <property type="term" value="F:NADP binding"/>
    <property type="evidence" value="ECO:0007669"/>
    <property type="project" value="InterPro"/>
</dbReference>
<evidence type="ECO:0000256" key="2">
    <source>
        <dbReference type="ARBA" id="ARBA00005916"/>
    </source>
</evidence>
<feature type="binding site" evidence="8 11">
    <location>
        <begin position="186"/>
        <end position="191"/>
    </location>
    <ligand>
        <name>NADP(+)</name>
        <dbReference type="ChEBI" id="CHEBI:58349"/>
    </ligand>
</feature>
<dbReference type="GO" id="GO:0008883">
    <property type="term" value="F:glutamyl-tRNA reductase activity"/>
    <property type="evidence" value="ECO:0007669"/>
    <property type="project" value="UniProtKB-UniRule"/>
</dbReference>
<dbReference type="InterPro" id="IPR036343">
    <property type="entry name" value="GluRdtase_N_sf"/>
</dbReference>
<dbReference type="CDD" id="cd05213">
    <property type="entry name" value="NAD_bind_Glutamyl_tRNA_reduct"/>
    <property type="match status" value="1"/>
</dbReference>
<dbReference type="PANTHER" id="PTHR43120:SF1">
    <property type="entry name" value="GLUTAMYL-TRNA REDUCTASE 1, CHLOROPLASTIC"/>
    <property type="match status" value="1"/>
</dbReference>
<dbReference type="UniPathway" id="UPA00251">
    <property type="reaction ID" value="UER00316"/>
</dbReference>
<evidence type="ECO:0000259" key="14">
    <source>
        <dbReference type="Pfam" id="PF00745"/>
    </source>
</evidence>
<dbReference type="InterPro" id="IPR018214">
    <property type="entry name" value="GluRdtase_CS"/>
</dbReference>
<comment type="pathway">
    <text evidence="1 8 13">Porphyrin-containing compound metabolism; protoporphyrin-IX biosynthesis; 5-aminolevulinate from L-glutamyl-tRNA(Glu): step 1/2.</text>
</comment>
<dbReference type="RefSeq" id="WP_152804626.1">
    <property type="nucleotide sequence ID" value="NZ_WHNX01000016.1"/>
</dbReference>
<reference evidence="17 18" key="1">
    <citation type="submission" date="2019-10" db="EMBL/GenBank/DDBJ databases">
        <title>Alkalibaculum tamaniensis sp.nov., a new alkaliphilic acetogen, isolated on methoxylated aromatics from a mud volcano.</title>
        <authorList>
            <person name="Khomyakova M.A."/>
            <person name="Merkel A.Y."/>
            <person name="Bonch-Osmolovskaya E.A."/>
            <person name="Slobodkin A.I."/>
        </authorList>
    </citation>
    <scope>NUCLEOTIDE SEQUENCE [LARGE SCALE GENOMIC DNA]</scope>
    <source>
        <strain evidence="17 18">M08DMB</strain>
    </source>
</reference>
<evidence type="ECO:0000313" key="17">
    <source>
        <dbReference type="EMBL" id="MPW26274.1"/>
    </source>
</evidence>
<evidence type="ECO:0000256" key="12">
    <source>
        <dbReference type="PIRSR" id="PIRSR000445-4"/>
    </source>
</evidence>
<dbReference type="InterPro" id="IPR006151">
    <property type="entry name" value="Shikm_DH/Glu-tRNA_Rdtase"/>
</dbReference>
<accession>A0A6A7KA15</accession>
<comment type="miscellaneous">
    <text evidence="8">During catalysis, the active site Cys acts as a nucleophile attacking the alpha-carbonyl group of tRNA-bound glutamate with the formation of a thioester intermediate between enzyme and glutamate, and the concomitant release of tRNA(Glu). The thioester intermediate is finally reduced by direct hydride transfer from NADPH, to form the product GSA.</text>
</comment>
<dbReference type="NCBIfam" id="TIGR01035">
    <property type="entry name" value="hemA"/>
    <property type="match status" value="1"/>
</dbReference>
<dbReference type="SUPFAM" id="SSF51735">
    <property type="entry name" value="NAD(P)-binding Rossmann-fold domains"/>
    <property type="match status" value="1"/>
</dbReference>
<dbReference type="InterPro" id="IPR015895">
    <property type="entry name" value="4pyrrol_synth_GluRdtase_N"/>
</dbReference>
<evidence type="ECO:0000259" key="15">
    <source>
        <dbReference type="Pfam" id="PF01488"/>
    </source>
</evidence>
<comment type="domain">
    <text evidence="8">Possesses an unusual extended V-shaped dimeric structure with each monomer consisting of three distinct domains arranged along a curved 'spinal' alpha-helix. The N-terminal catalytic domain specifically recognizes the glutamate moiety of the substrate. The second domain is the NADPH-binding domain, and the third C-terminal domain is responsible for dimerization.</text>
</comment>
<comment type="caution">
    <text evidence="17">The sequence shown here is derived from an EMBL/GenBank/DDBJ whole genome shotgun (WGS) entry which is preliminary data.</text>
</comment>
<keyword evidence="18" id="KW-1185">Reference proteome</keyword>
<comment type="catalytic activity">
    <reaction evidence="7 8 13">
        <text>(S)-4-amino-5-oxopentanoate + tRNA(Glu) + NADP(+) = L-glutamyl-tRNA(Glu) + NADPH + H(+)</text>
        <dbReference type="Rhea" id="RHEA:12344"/>
        <dbReference type="Rhea" id="RHEA-COMP:9663"/>
        <dbReference type="Rhea" id="RHEA-COMP:9680"/>
        <dbReference type="ChEBI" id="CHEBI:15378"/>
        <dbReference type="ChEBI" id="CHEBI:57501"/>
        <dbReference type="ChEBI" id="CHEBI:57783"/>
        <dbReference type="ChEBI" id="CHEBI:58349"/>
        <dbReference type="ChEBI" id="CHEBI:78442"/>
        <dbReference type="ChEBI" id="CHEBI:78520"/>
        <dbReference type="EC" id="1.2.1.70"/>
    </reaction>
</comment>
<feature type="active site" description="Nucleophile" evidence="8 9">
    <location>
        <position position="49"/>
    </location>
</feature>
<keyword evidence="5 8" id="KW-0560">Oxidoreductase</keyword>
<gene>
    <name evidence="8" type="primary">hemA</name>
    <name evidence="17" type="ORF">GC105_10790</name>
</gene>
<dbReference type="SUPFAM" id="SSF69742">
    <property type="entry name" value="Glutamyl tRNA-reductase catalytic, N-terminal domain"/>
    <property type="match status" value="1"/>
</dbReference>
<dbReference type="InterPro" id="IPR036291">
    <property type="entry name" value="NAD(P)-bd_dom_sf"/>
</dbReference>
<feature type="binding site" evidence="8 10">
    <location>
        <position position="106"/>
    </location>
    <ligand>
        <name>substrate</name>
    </ligand>
</feature>
<dbReference type="PANTHER" id="PTHR43120">
    <property type="entry name" value="GLUTAMYL-TRNA REDUCTASE 1, CHLOROPLASTIC"/>
    <property type="match status" value="1"/>
</dbReference>
<evidence type="ECO:0000256" key="11">
    <source>
        <dbReference type="PIRSR" id="PIRSR000445-3"/>
    </source>
</evidence>
<dbReference type="Pfam" id="PF01488">
    <property type="entry name" value="Shikimate_DH"/>
    <property type="match status" value="1"/>
</dbReference>
<dbReference type="PIRSF" id="PIRSF000445">
    <property type="entry name" value="4pyrrol_synth_GluRdtase"/>
    <property type="match status" value="1"/>
</dbReference>
<feature type="domain" description="Quinate/shikimate 5-dehydrogenase/glutamyl-tRNA reductase" evidence="15">
    <location>
        <begin position="171"/>
        <end position="299"/>
    </location>
</feature>
<evidence type="ECO:0000256" key="13">
    <source>
        <dbReference type="RuleBase" id="RU000584"/>
    </source>
</evidence>
<evidence type="ECO:0000256" key="3">
    <source>
        <dbReference type="ARBA" id="ARBA00012970"/>
    </source>
</evidence>
<feature type="domain" description="Glutamyl-tRNA reductase N-terminal" evidence="16">
    <location>
        <begin position="6"/>
        <end position="151"/>
    </location>
</feature>
<feature type="binding site" evidence="8 10">
    <location>
        <position position="117"/>
    </location>
    <ligand>
        <name>substrate</name>
    </ligand>
</feature>
<dbReference type="Gene3D" id="3.40.50.720">
    <property type="entry name" value="NAD(P)-binding Rossmann-like Domain"/>
    <property type="match status" value="1"/>
</dbReference>
<dbReference type="InterPro" id="IPR036453">
    <property type="entry name" value="GluRdtase_dimer_dom_sf"/>
</dbReference>
<keyword evidence="4 8" id="KW-0521">NADP</keyword>